<evidence type="ECO:0000313" key="1">
    <source>
        <dbReference type="EMBL" id="XPM64809.1"/>
    </source>
</evidence>
<accession>A0ACD5GWX0</accession>
<reference evidence="1 2" key="1">
    <citation type="journal article" date="2016" name="Genome Announc.">
        <title>Draft Genome Sequence of the Thermotolerant Cyanobacterium Desertifilum sp. IPPAS B-1220.</title>
        <authorList>
            <person name="Mironov K.S."/>
            <person name="Sinetova M.A."/>
            <person name="Bolatkhan K."/>
            <person name="Zayadan B.K."/>
            <person name="Ustinova V.V."/>
            <person name="Kupriyanova E.V."/>
            <person name="Skrypnik A.N."/>
            <person name="Gogoleva N.E."/>
            <person name="Gogolev Y.V."/>
            <person name="Los D.A."/>
        </authorList>
    </citation>
    <scope>NUCLEOTIDE SEQUENCE [LARGE SCALE GENOMIC DNA]</scope>
    <source>
        <strain evidence="1 2">IPPAS B-1220</strain>
    </source>
</reference>
<organism evidence="1 2">
    <name type="scientific">Desertifilum tharense IPPAS B-1220</name>
    <dbReference type="NCBI Taxonomy" id="1781255"/>
    <lineage>
        <taxon>Bacteria</taxon>
        <taxon>Bacillati</taxon>
        <taxon>Cyanobacteriota</taxon>
        <taxon>Cyanophyceae</taxon>
        <taxon>Desertifilales</taxon>
        <taxon>Desertifilaceae</taxon>
        <taxon>Desertifilum</taxon>
    </lineage>
</organism>
<keyword evidence="2" id="KW-1185">Reference proteome</keyword>
<evidence type="ECO:0000313" key="2">
    <source>
        <dbReference type="Proteomes" id="UP000095472"/>
    </source>
</evidence>
<protein>
    <submittedName>
        <fullName evidence="1">Uncharacterized protein</fullName>
    </submittedName>
</protein>
<dbReference type="Proteomes" id="UP000095472">
    <property type="component" value="Chromosome"/>
</dbReference>
<dbReference type="EMBL" id="CP182909">
    <property type="protein sequence ID" value="XPM64809.1"/>
    <property type="molecule type" value="Genomic_DNA"/>
</dbReference>
<sequence length="117" mass="11863">MDVANINAALDRGTNVSLTTSGAGTEQGNITQASNAPIEKTSGANTRLELTADNDITLNAGISNSSNRGALEVNLLAGGSISSQGISTGGGYLNLESRGEALPPTVKPSTREEQTCD</sequence>
<proteinExistence type="predicted"/>
<name>A0ACD5GWX0_9CYAN</name>
<gene>
    <name evidence="1" type="ORF">BH720_002310</name>
</gene>